<keyword evidence="1" id="KW-1133">Transmembrane helix</keyword>
<feature type="transmembrane region" description="Helical" evidence="1">
    <location>
        <begin position="107"/>
        <end position="127"/>
    </location>
</feature>
<name>A0A8S4AME2_9TELE</name>
<feature type="transmembrane region" description="Helical" evidence="1">
    <location>
        <begin position="133"/>
        <end position="153"/>
    </location>
</feature>
<evidence type="ECO:0000313" key="2">
    <source>
        <dbReference type="EMBL" id="CAG5890038.1"/>
    </source>
</evidence>
<proteinExistence type="predicted"/>
<evidence type="ECO:0000313" key="3">
    <source>
        <dbReference type="Proteomes" id="UP000677803"/>
    </source>
</evidence>
<sequence length="190" mass="21249">MSLPRPCFLQLRVKASIICWLRLWERALLSLLFPVFVCLCAGKQMSFRQCGYSKASQEGDEELYFQSVEDTVKSENRKVLALKYKNILLLLFMELIKSPHSPNHIRIPLNLAVPLTLLVLLTLLVPLTLAVPLILLVLLTLVVPLTLVVHLTLLAPQTLVVPMKLLVPLNLMVSLTLVVPLTLLVVPVTS</sequence>
<gene>
    <name evidence="2" type="ORF">MMEN_LOCUS6241</name>
</gene>
<feature type="transmembrane region" description="Helical" evidence="1">
    <location>
        <begin position="23"/>
        <end position="42"/>
    </location>
</feature>
<keyword evidence="1" id="KW-0812">Transmembrane</keyword>
<reference evidence="2" key="1">
    <citation type="submission" date="2021-05" db="EMBL/GenBank/DDBJ databases">
        <authorList>
            <person name="Tigano A."/>
        </authorList>
    </citation>
    <scope>NUCLEOTIDE SEQUENCE</scope>
</reference>
<dbReference type="EMBL" id="CAJRST010005557">
    <property type="protein sequence ID" value="CAG5890038.1"/>
    <property type="molecule type" value="Genomic_DNA"/>
</dbReference>
<dbReference type="Proteomes" id="UP000677803">
    <property type="component" value="Unassembled WGS sequence"/>
</dbReference>
<accession>A0A8S4AME2</accession>
<feature type="transmembrane region" description="Helical" evidence="1">
    <location>
        <begin position="165"/>
        <end position="186"/>
    </location>
</feature>
<keyword evidence="1" id="KW-0472">Membrane</keyword>
<evidence type="ECO:0000256" key="1">
    <source>
        <dbReference type="SAM" id="Phobius"/>
    </source>
</evidence>
<keyword evidence="3" id="KW-1185">Reference proteome</keyword>
<protein>
    <submittedName>
        <fullName evidence="2">(Atlantic silverside) hypothetical protein</fullName>
    </submittedName>
</protein>
<comment type="caution">
    <text evidence="2">The sequence shown here is derived from an EMBL/GenBank/DDBJ whole genome shotgun (WGS) entry which is preliminary data.</text>
</comment>
<dbReference type="AlphaFoldDB" id="A0A8S4AME2"/>
<organism evidence="2 3">
    <name type="scientific">Menidia menidia</name>
    <name type="common">Atlantic silverside</name>
    <dbReference type="NCBI Taxonomy" id="238744"/>
    <lineage>
        <taxon>Eukaryota</taxon>
        <taxon>Metazoa</taxon>
        <taxon>Chordata</taxon>
        <taxon>Craniata</taxon>
        <taxon>Vertebrata</taxon>
        <taxon>Euteleostomi</taxon>
        <taxon>Actinopterygii</taxon>
        <taxon>Neopterygii</taxon>
        <taxon>Teleostei</taxon>
        <taxon>Neoteleostei</taxon>
        <taxon>Acanthomorphata</taxon>
        <taxon>Ovalentaria</taxon>
        <taxon>Atherinomorphae</taxon>
        <taxon>Atheriniformes</taxon>
        <taxon>Atherinopsidae</taxon>
        <taxon>Menidiinae</taxon>
        <taxon>Menidia</taxon>
    </lineage>
</organism>